<name>A0A5B8UVI9_9SPHI</name>
<dbReference type="RefSeq" id="WP_147031713.1">
    <property type="nucleotide sequence ID" value="NZ_CP042436.1"/>
</dbReference>
<evidence type="ECO:0000313" key="2">
    <source>
        <dbReference type="EMBL" id="QEC63137.1"/>
    </source>
</evidence>
<dbReference type="Gene3D" id="1.25.40.10">
    <property type="entry name" value="Tetratricopeptide repeat domain"/>
    <property type="match status" value="1"/>
</dbReference>
<dbReference type="OrthoDB" id="793209at2"/>
<organism evidence="2 3">
    <name type="scientific">Mucilaginibacter ginsenosidivorans</name>
    <dbReference type="NCBI Taxonomy" id="398053"/>
    <lineage>
        <taxon>Bacteria</taxon>
        <taxon>Pseudomonadati</taxon>
        <taxon>Bacteroidota</taxon>
        <taxon>Sphingobacteriia</taxon>
        <taxon>Sphingobacteriales</taxon>
        <taxon>Sphingobacteriaceae</taxon>
        <taxon>Mucilaginibacter</taxon>
    </lineage>
</organism>
<feature type="signal peptide" evidence="1">
    <location>
        <begin position="1"/>
        <end position="20"/>
    </location>
</feature>
<evidence type="ECO:0008006" key="4">
    <source>
        <dbReference type="Google" id="ProtNLM"/>
    </source>
</evidence>
<protein>
    <recommendedName>
        <fullName evidence="4">Tetratricopeptide repeat protein</fullName>
    </recommendedName>
</protein>
<proteinExistence type="predicted"/>
<dbReference type="KEGG" id="mgin:FRZ54_11300"/>
<reference evidence="2 3" key="1">
    <citation type="journal article" date="2017" name="Curr. Microbiol.">
        <title>Mucilaginibacter ginsenosidivorans sp. nov., Isolated from Soil of Ginseng Field.</title>
        <authorList>
            <person name="Kim M.M."/>
            <person name="Siddiqi M.Z."/>
            <person name="Im W.T."/>
        </authorList>
    </citation>
    <scope>NUCLEOTIDE SEQUENCE [LARGE SCALE GENOMIC DNA]</scope>
    <source>
        <strain evidence="2 3">Gsoil 3017</strain>
    </source>
</reference>
<accession>A0A5B8UVI9</accession>
<keyword evidence="3" id="KW-1185">Reference proteome</keyword>
<dbReference type="AlphaFoldDB" id="A0A5B8UVI9"/>
<dbReference type="Proteomes" id="UP000321479">
    <property type="component" value="Chromosome"/>
</dbReference>
<gene>
    <name evidence="2" type="ORF">FRZ54_11300</name>
</gene>
<sequence>MLKRYIFLLILGSVTTLAKAQTADTVLLNKLGDFDMATLNDDSYGAVMAGQRILPDTAKLEPKARIAFFAKLAKVFDDVEQDADAVIYYEKVAAAEPNYFVVQRALGYLYNDRAEDIQLKLYRTPTTDPSYPQIADVYKKAVLKALPYLEKAQACDPDDDTLDLIKTLYLNTGDKKGLQSLSSRLPAMAKHCVDLLDDK</sequence>
<dbReference type="EMBL" id="CP042436">
    <property type="protein sequence ID" value="QEC63137.1"/>
    <property type="molecule type" value="Genomic_DNA"/>
</dbReference>
<keyword evidence="1" id="KW-0732">Signal</keyword>
<evidence type="ECO:0000256" key="1">
    <source>
        <dbReference type="SAM" id="SignalP"/>
    </source>
</evidence>
<evidence type="ECO:0000313" key="3">
    <source>
        <dbReference type="Proteomes" id="UP000321479"/>
    </source>
</evidence>
<dbReference type="InterPro" id="IPR011990">
    <property type="entry name" value="TPR-like_helical_dom_sf"/>
</dbReference>
<feature type="chain" id="PRO_5022748630" description="Tetratricopeptide repeat protein" evidence="1">
    <location>
        <begin position="21"/>
        <end position="199"/>
    </location>
</feature>